<dbReference type="OrthoDB" id="119203at2"/>
<dbReference type="HOGENOM" id="CLU_039613_6_2_9"/>
<evidence type="ECO:0000313" key="6">
    <source>
        <dbReference type="EMBL" id="AET67718.1"/>
    </source>
</evidence>
<gene>
    <name evidence="6" type="ordered locus">Desor_2110</name>
</gene>
<keyword evidence="3" id="KW-0238">DNA-binding</keyword>
<dbReference type="Proteomes" id="UP000006346">
    <property type="component" value="Chromosome"/>
</dbReference>
<dbReference type="InterPro" id="IPR000847">
    <property type="entry name" value="LysR_HTH_N"/>
</dbReference>
<keyword evidence="2" id="KW-0805">Transcription regulation</keyword>
<evidence type="ECO:0000313" key="7">
    <source>
        <dbReference type="Proteomes" id="UP000006346"/>
    </source>
</evidence>
<dbReference type="KEGG" id="dor:Desor_2110"/>
<keyword evidence="4" id="KW-0804">Transcription</keyword>
<dbReference type="EMBL" id="CP003108">
    <property type="protein sequence ID" value="AET67718.1"/>
    <property type="molecule type" value="Genomic_DNA"/>
</dbReference>
<dbReference type="eggNOG" id="COG0583">
    <property type="taxonomic scope" value="Bacteria"/>
</dbReference>
<protein>
    <submittedName>
        <fullName evidence="6">Transcriptional regulator</fullName>
    </submittedName>
</protein>
<dbReference type="Gene3D" id="3.40.190.290">
    <property type="match status" value="1"/>
</dbReference>
<dbReference type="PATRIC" id="fig|768706.3.peg.2123"/>
<dbReference type="GO" id="GO:0000976">
    <property type="term" value="F:transcription cis-regulatory region binding"/>
    <property type="evidence" value="ECO:0007669"/>
    <property type="project" value="TreeGrafter"/>
</dbReference>
<dbReference type="PANTHER" id="PTHR30126:SF40">
    <property type="entry name" value="HTH-TYPE TRANSCRIPTIONAL REGULATOR GLTR"/>
    <property type="match status" value="1"/>
</dbReference>
<accession>G7W656</accession>
<comment type="similarity">
    <text evidence="1">Belongs to the LysR transcriptional regulatory family.</text>
</comment>
<dbReference type="Pfam" id="PF00126">
    <property type="entry name" value="HTH_1"/>
    <property type="match status" value="1"/>
</dbReference>
<dbReference type="SUPFAM" id="SSF53850">
    <property type="entry name" value="Periplasmic binding protein-like II"/>
    <property type="match status" value="1"/>
</dbReference>
<dbReference type="SUPFAM" id="SSF46785">
    <property type="entry name" value="Winged helix' DNA-binding domain"/>
    <property type="match status" value="1"/>
</dbReference>
<dbReference type="PROSITE" id="PS50931">
    <property type="entry name" value="HTH_LYSR"/>
    <property type="match status" value="1"/>
</dbReference>
<dbReference type="RefSeq" id="WP_014184533.1">
    <property type="nucleotide sequence ID" value="NC_016584.1"/>
</dbReference>
<dbReference type="InterPro" id="IPR036388">
    <property type="entry name" value="WH-like_DNA-bd_sf"/>
</dbReference>
<dbReference type="Gene3D" id="1.10.10.10">
    <property type="entry name" value="Winged helix-like DNA-binding domain superfamily/Winged helix DNA-binding domain"/>
    <property type="match status" value="1"/>
</dbReference>
<dbReference type="STRING" id="768706.Desor_2110"/>
<dbReference type="PRINTS" id="PR00039">
    <property type="entry name" value="HTHLYSR"/>
</dbReference>
<dbReference type="InterPro" id="IPR005119">
    <property type="entry name" value="LysR_subst-bd"/>
</dbReference>
<dbReference type="CDD" id="cd05466">
    <property type="entry name" value="PBP2_LTTR_substrate"/>
    <property type="match status" value="1"/>
</dbReference>
<dbReference type="GO" id="GO:0003700">
    <property type="term" value="F:DNA-binding transcription factor activity"/>
    <property type="evidence" value="ECO:0007669"/>
    <property type="project" value="InterPro"/>
</dbReference>
<name>G7W656_DESOD</name>
<feature type="domain" description="HTH lysR-type" evidence="5">
    <location>
        <begin position="1"/>
        <end position="58"/>
    </location>
</feature>
<evidence type="ECO:0000256" key="2">
    <source>
        <dbReference type="ARBA" id="ARBA00023015"/>
    </source>
</evidence>
<dbReference type="Pfam" id="PF03466">
    <property type="entry name" value="LysR_substrate"/>
    <property type="match status" value="1"/>
</dbReference>
<dbReference type="AlphaFoldDB" id="G7W656"/>
<reference evidence="7" key="1">
    <citation type="submission" date="2011-11" db="EMBL/GenBank/DDBJ databases">
        <title>Complete sequence of Desulfosporosinus orientis DSM 765.</title>
        <authorList>
            <person name="Lucas S."/>
            <person name="Han J."/>
            <person name="Lapidus A."/>
            <person name="Cheng J.-F."/>
            <person name="Goodwin L."/>
            <person name="Pitluck S."/>
            <person name="Peters L."/>
            <person name="Ovchinnikova G."/>
            <person name="Teshima H."/>
            <person name="Detter J.C."/>
            <person name="Han C."/>
            <person name="Tapia R."/>
            <person name="Land M."/>
            <person name="Hauser L."/>
            <person name="Kyrpides N."/>
            <person name="Ivanova N."/>
            <person name="Pagani I."/>
            <person name="Pester M."/>
            <person name="Spring S."/>
            <person name="Ollivier B."/>
            <person name="Rattei T."/>
            <person name="Klenk H.-P."/>
            <person name="Wagner M."/>
            <person name="Loy A."/>
            <person name="Woyke T."/>
        </authorList>
    </citation>
    <scope>NUCLEOTIDE SEQUENCE [LARGE SCALE GENOMIC DNA]</scope>
    <source>
        <strain evidence="7">ATCC 19365 / DSM 765 / NCIMB 8382 / VKM B-1628</strain>
    </source>
</reference>
<keyword evidence="7" id="KW-1185">Reference proteome</keyword>
<reference evidence="6 7" key="2">
    <citation type="journal article" date="2012" name="J. Bacteriol.">
        <title>Complete genome sequences of Desulfosporosinus orientis DSM765T, Desulfosporosinus youngiae DSM17734T, Desulfosporosinus meridiei DSM13257T, and Desulfosporosinus acidiphilus DSM22704T.</title>
        <authorList>
            <person name="Pester M."/>
            <person name="Brambilla E."/>
            <person name="Alazard D."/>
            <person name="Rattei T."/>
            <person name="Weinmaier T."/>
            <person name="Han J."/>
            <person name="Lucas S."/>
            <person name="Lapidus A."/>
            <person name="Cheng J.F."/>
            <person name="Goodwin L."/>
            <person name="Pitluck S."/>
            <person name="Peters L."/>
            <person name="Ovchinnikova G."/>
            <person name="Teshima H."/>
            <person name="Detter J.C."/>
            <person name="Han C.S."/>
            <person name="Tapia R."/>
            <person name="Land M.L."/>
            <person name="Hauser L."/>
            <person name="Kyrpides N.C."/>
            <person name="Ivanova N.N."/>
            <person name="Pagani I."/>
            <person name="Huntmann M."/>
            <person name="Wei C.L."/>
            <person name="Davenport K.W."/>
            <person name="Daligault H."/>
            <person name="Chain P.S."/>
            <person name="Chen A."/>
            <person name="Mavromatis K."/>
            <person name="Markowitz V."/>
            <person name="Szeto E."/>
            <person name="Mikhailova N."/>
            <person name="Pati A."/>
            <person name="Wagner M."/>
            <person name="Woyke T."/>
            <person name="Ollivier B."/>
            <person name="Klenk H.P."/>
            <person name="Spring S."/>
            <person name="Loy A."/>
        </authorList>
    </citation>
    <scope>NUCLEOTIDE SEQUENCE [LARGE SCALE GENOMIC DNA]</scope>
    <source>
        <strain evidence="7">ATCC 19365 / DSM 765 / NCIMB 8382 / VKM B-1628</strain>
    </source>
</reference>
<evidence type="ECO:0000259" key="5">
    <source>
        <dbReference type="PROSITE" id="PS50931"/>
    </source>
</evidence>
<evidence type="ECO:0000256" key="3">
    <source>
        <dbReference type="ARBA" id="ARBA00023125"/>
    </source>
</evidence>
<organism evidence="6 7">
    <name type="scientific">Desulfosporosinus orientis (strain ATCC 19365 / DSM 765 / NCIMB 8382 / VKM B-1628 / Singapore I)</name>
    <name type="common">Desulfotomaculum orientis</name>
    <dbReference type="NCBI Taxonomy" id="768706"/>
    <lineage>
        <taxon>Bacteria</taxon>
        <taxon>Bacillati</taxon>
        <taxon>Bacillota</taxon>
        <taxon>Clostridia</taxon>
        <taxon>Eubacteriales</taxon>
        <taxon>Desulfitobacteriaceae</taxon>
        <taxon>Desulfosporosinus</taxon>
    </lineage>
</organism>
<dbReference type="InterPro" id="IPR036390">
    <property type="entry name" value="WH_DNA-bd_sf"/>
</dbReference>
<dbReference type="PANTHER" id="PTHR30126">
    <property type="entry name" value="HTH-TYPE TRANSCRIPTIONAL REGULATOR"/>
    <property type="match status" value="1"/>
</dbReference>
<evidence type="ECO:0000256" key="1">
    <source>
        <dbReference type="ARBA" id="ARBA00009437"/>
    </source>
</evidence>
<evidence type="ECO:0000256" key="4">
    <source>
        <dbReference type="ARBA" id="ARBA00023163"/>
    </source>
</evidence>
<sequence>MRLKQLYYLVEVYKNKSISLTSKLIYVSQPTISEALKSLENEVGANLFYRDAQGLKLTKIGEETVQYAEQILSLCEKIKGNALEQKSKVNSLSGKLLVYTVPTISHSIIPEVINSFSEVHANISIKIIEESIQNIINNIQKGLGDIGLITSTKLLLCKHNLLEGVRYEQLSKSKLYVYASKNSPISKNKTITFKEALKCPIVVSDFYEDGLDDQYDYGEPNIVLKSNNMETGFKLISEGRAIGFASHYVVSKSPFFIKDHVTYIPIRDDMDYAVGYIWKNDSTITPQAQEFLKSFKSFL</sequence>
<proteinExistence type="inferred from homology"/>